<evidence type="ECO:0000256" key="4">
    <source>
        <dbReference type="ARBA" id="ARBA00022729"/>
    </source>
</evidence>
<dbReference type="Proteomes" id="UP000297998">
    <property type="component" value="Unassembled WGS sequence"/>
</dbReference>
<evidence type="ECO:0000259" key="9">
    <source>
        <dbReference type="PROSITE" id="PS51007"/>
    </source>
</evidence>
<dbReference type="OrthoDB" id="9805202at2"/>
<dbReference type="GO" id="GO:0020037">
    <property type="term" value="F:heme binding"/>
    <property type="evidence" value="ECO:0007669"/>
    <property type="project" value="InterPro"/>
</dbReference>
<reference evidence="10 11" key="1">
    <citation type="submission" date="2019-03" db="EMBL/GenBank/DDBJ databases">
        <title>Empedobacter tilapiae sp. nov., isolated from an intestine of Nile tilapia Oreochromis niloticus.</title>
        <authorList>
            <person name="Kim Y.-O."/>
            <person name="Yoon J.-H."/>
        </authorList>
    </citation>
    <scope>NUCLEOTIDE SEQUENCE [LARGE SCALE GENOMIC DNA]</scope>
    <source>
        <strain evidence="10 11">MRS2</strain>
    </source>
</reference>
<dbReference type="InterPro" id="IPR009056">
    <property type="entry name" value="Cyt_c-like_dom"/>
</dbReference>
<evidence type="ECO:0000256" key="7">
    <source>
        <dbReference type="PROSITE-ProRule" id="PRU00433"/>
    </source>
</evidence>
<keyword evidence="4 8" id="KW-0732">Signal</keyword>
<dbReference type="SUPFAM" id="SSF46626">
    <property type="entry name" value="Cytochrome c"/>
    <property type="match status" value="2"/>
</dbReference>
<dbReference type="AlphaFoldDB" id="A0A4Z1BSF7"/>
<dbReference type="InterPro" id="IPR051395">
    <property type="entry name" value="Cytochrome_c_Peroxidase/MauG"/>
</dbReference>
<evidence type="ECO:0000256" key="1">
    <source>
        <dbReference type="ARBA" id="ARBA00004196"/>
    </source>
</evidence>
<keyword evidence="2 7" id="KW-0349">Heme</keyword>
<dbReference type="GO" id="GO:0030313">
    <property type="term" value="C:cell envelope"/>
    <property type="evidence" value="ECO:0007669"/>
    <property type="project" value="UniProtKB-SubCell"/>
</dbReference>
<evidence type="ECO:0000256" key="2">
    <source>
        <dbReference type="ARBA" id="ARBA00022617"/>
    </source>
</evidence>
<evidence type="ECO:0000313" key="10">
    <source>
        <dbReference type="EMBL" id="TGN27889.1"/>
    </source>
</evidence>
<name>A0A4Z1BSF7_9FLAO</name>
<feature type="domain" description="Cytochrome c" evidence="9">
    <location>
        <begin position="232"/>
        <end position="369"/>
    </location>
</feature>
<keyword evidence="10" id="KW-0575">Peroxidase</keyword>
<accession>A0A4Z1BSF7</accession>
<feature type="chain" id="PRO_5021504940" evidence="8">
    <location>
        <begin position="24"/>
        <end position="383"/>
    </location>
</feature>
<evidence type="ECO:0000256" key="5">
    <source>
        <dbReference type="ARBA" id="ARBA00023002"/>
    </source>
</evidence>
<keyword evidence="3 7" id="KW-0479">Metal-binding</keyword>
<protein>
    <submittedName>
        <fullName evidence="10">Cytochrome-c peroxidase</fullName>
    </submittedName>
</protein>
<evidence type="ECO:0000256" key="6">
    <source>
        <dbReference type="ARBA" id="ARBA00023004"/>
    </source>
</evidence>
<keyword evidence="11" id="KW-1185">Reference proteome</keyword>
<gene>
    <name evidence="10" type="ORF">E4J94_06665</name>
</gene>
<dbReference type="GO" id="GO:0009055">
    <property type="term" value="F:electron transfer activity"/>
    <property type="evidence" value="ECO:0007669"/>
    <property type="project" value="InterPro"/>
</dbReference>
<dbReference type="PANTHER" id="PTHR30600">
    <property type="entry name" value="CYTOCHROME C PEROXIDASE-RELATED"/>
    <property type="match status" value="1"/>
</dbReference>
<dbReference type="InterPro" id="IPR004852">
    <property type="entry name" value="Di-haem_cyt_c_peroxidsae"/>
</dbReference>
<comment type="caution">
    <text evidence="10">The sequence shown here is derived from an EMBL/GenBank/DDBJ whole genome shotgun (WGS) entry which is preliminary data.</text>
</comment>
<dbReference type="GO" id="GO:0046872">
    <property type="term" value="F:metal ion binding"/>
    <property type="evidence" value="ECO:0007669"/>
    <property type="project" value="UniProtKB-KW"/>
</dbReference>
<evidence type="ECO:0000256" key="8">
    <source>
        <dbReference type="SAM" id="SignalP"/>
    </source>
</evidence>
<dbReference type="Gene3D" id="1.10.760.10">
    <property type="entry name" value="Cytochrome c-like domain"/>
    <property type="match status" value="2"/>
</dbReference>
<sequence length="383" mass="44159">MKLKVFITFLILCSYFLVSFAPAVKNDLNYLQDPTIQDIVESYKKNISIWPKPVIDKGVEWKEFSSIQRDTAYFKTQEKPIVILGKMLFFDPKLSGSNQVSCSSCHDPEMGWTDRRKVSLGNNHLAGTRNTQSLYNIGERTSFFWDGRASTLEDQAIGPLSAFHEMDMDLTKLSEKINQYKGYKKLFKDAFEDETITNEKIAKALASFQKTIKSQPSRFDRFIDGDYKALSDQEIYGMHLFRTKARCMNCHNGKYLTDESFHNIGLTYYKRKFQDLGRYEITKNADDVGKFKTPSLRDLLNTRPWMHNGFFDDLDGLINLYNSGMHMIDPTPEKKAADALYPYTDPLLQPLNLTKEERAALKSFLEALSGSKFKMDRPTFPVE</sequence>
<dbReference type="RefSeq" id="WP_135835077.1">
    <property type="nucleotide sequence ID" value="NZ_CAUQWU010000003.1"/>
</dbReference>
<feature type="signal peptide" evidence="8">
    <location>
        <begin position="1"/>
        <end position="23"/>
    </location>
</feature>
<dbReference type="PROSITE" id="PS51007">
    <property type="entry name" value="CYTC"/>
    <property type="match status" value="1"/>
</dbReference>
<organism evidence="10 11">
    <name type="scientific">Empedobacter tilapiae</name>
    <dbReference type="NCBI Taxonomy" id="2491114"/>
    <lineage>
        <taxon>Bacteria</taxon>
        <taxon>Pseudomonadati</taxon>
        <taxon>Bacteroidota</taxon>
        <taxon>Flavobacteriia</taxon>
        <taxon>Flavobacteriales</taxon>
        <taxon>Weeksellaceae</taxon>
        <taxon>Empedobacter</taxon>
    </lineage>
</organism>
<dbReference type="InterPro" id="IPR036909">
    <property type="entry name" value="Cyt_c-like_dom_sf"/>
</dbReference>
<proteinExistence type="predicted"/>
<comment type="subcellular location">
    <subcellularLocation>
        <location evidence="1">Cell envelope</location>
    </subcellularLocation>
</comment>
<dbReference type="Pfam" id="PF03150">
    <property type="entry name" value="CCP_MauG"/>
    <property type="match status" value="1"/>
</dbReference>
<dbReference type="EMBL" id="SRPE01000004">
    <property type="protein sequence ID" value="TGN27889.1"/>
    <property type="molecule type" value="Genomic_DNA"/>
</dbReference>
<dbReference type="PANTHER" id="PTHR30600:SF10">
    <property type="entry name" value="BLL6722 PROTEIN"/>
    <property type="match status" value="1"/>
</dbReference>
<keyword evidence="5" id="KW-0560">Oxidoreductase</keyword>
<evidence type="ECO:0000256" key="3">
    <source>
        <dbReference type="ARBA" id="ARBA00022723"/>
    </source>
</evidence>
<dbReference type="GO" id="GO:0004130">
    <property type="term" value="F:cytochrome-c peroxidase activity"/>
    <property type="evidence" value="ECO:0007669"/>
    <property type="project" value="TreeGrafter"/>
</dbReference>
<evidence type="ECO:0000313" key="11">
    <source>
        <dbReference type="Proteomes" id="UP000297998"/>
    </source>
</evidence>
<keyword evidence="6 7" id="KW-0408">Iron</keyword>